<feature type="binding site" evidence="10">
    <location>
        <position position="510"/>
    </location>
    <ligand>
        <name>Mg(2+)</name>
        <dbReference type="ChEBI" id="CHEBI:18420"/>
        <note>shared with beta subunit</note>
    </ligand>
</feature>
<dbReference type="PROSITE" id="PS50860">
    <property type="entry name" value="AA_TRNA_LIGASE_II_ALA"/>
    <property type="match status" value="1"/>
</dbReference>
<dbReference type="GO" id="GO:0004826">
    <property type="term" value="F:phenylalanine-tRNA ligase activity"/>
    <property type="evidence" value="ECO:0007669"/>
    <property type="project" value="UniProtKB-UniRule"/>
</dbReference>
<dbReference type="Pfam" id="PF01409">
    <property type="entry name" value="tRNA-synt_2d"/>
    <property type="match status" value="1"/>
</dbReference>
<dbReference type="PANTHER" id="PTHR43462">
    <property type="entry name" value="ALANYL-TRNA EDITING PROTEIN"/>
    <property type="match status" value="1"/>
</dbReference>
<evidence type="ECO:0000256" key="4">
    <source>
        <dbReference type="ARBA" id="ARBA00022598"/>
    </source>
</evidence>
<evidence type="ECO:0000313" key="14">
    <source>
        <dbReference type="Proteomes" id="UP000034607"/>
    </source>
</evidence>
<reference evidence="13 14" key="1">
    <citation type="journal article" date="2015" name="Nature">
        <title>rRNA introns, odd ribosomes, and small enigmatic genomes across a large radiation of phyla.</title>
        <authorList>
            <person name="Brown C.T."/>
            <person name="Hug L.A."/>
            <person name="Thomas B.C."/>
            <person name="Sharon I."/>
            <person name="Castelle C.J."/>
            <person name="Singh A."/>
            <person name="Wilkins M.J."/>
            <person name="Williams K.H."/>
            <person name="Banfield J.F."/>
        </authorList>
    </citation>
    <scope>NUCLEOTIDE SEQUENCE [LARGE SCALE GENOMIC DNA]</scope>
</reference>
<evidence type="ECO:0000256" key="10">
    <source>
        <dbReference type="HAMAP-Rule" id="MF_00281"/>
    </source>
</evidence>
<dbReference type="CDD" id="cd00496">
    <property type="entry name" value="PheRS_alpha_core"/>
    <property type="match status" value="1"/>
</dbReference>
<keyword evidence="9 10" id="KW-0030">Aminoacyl-tRNA synthetase</keyword>
<evidence type="ECO:0000256" key="5">
    <source>
        <dbReference type="ARBA" id="ARBA00022741"/>
    </source>
</evidence>
<dbReference type="GO" id="GO:0006432">
    <property type="term" value="P:phenylalanyl-tRNA aminoacylation"/>
    <property type="evidence" value="ECO:0007669"/>
    <property type="project" value="UniProtKB-UniRule"/>
</dbReference>
<dbReference type="InterPro" id="IPR022911">
    <property type="entry name" value="Phe_tRNA_ligase_alpha1_bac"/>
</dbReference>
<dbReference type="InterPro" id="IPR010978">
    <property type="entry name" value="tRNA-bd_arm"/>
</dbReference>
<dbReference type="InterPro" id="IPR006195">
    <property type="entry name" value="aa-tRNA-synth_II"/>
</dbReference>
<dbReference type="Gene3D" id="3.30.980.10">
    <property type="entry name" value="Threonyl-trna Synthetase, Chain A, domain 2"/>
    <property type="match status" value="1"/>
</dbReference>
<dbReference type="InterPro" id="IPR002319">
    <property type="entry name" value="Phenylalanyl-tRNA_Synthase"/>
</dbReference>
<dbReference type="GO" id="GO:0006419">
    <property type="term" value="P:alanyl-tRNA aminoacylation"/>
    <property type="evidence" value="ECO:0007669"/>
    <property type="project" value="InterPro"/>
</dbReference>
<dbReference type="InterPro" id="IPR004188">
    <property type="entry name" value="Phe-tRNA_ligase_II_N"/>
</dbReference>
<dbReference type="Pfam" id="PF01411">
    <property type="entry name" value="tRNA-synt_2c"/>
    <property type="match status" value="1"/>
</dbReference>
<dbReference type="GO" id="GO:0005737">
    <property type="term" value="C:cytoplasm"/>
    <property type="evidence" value="ECO:0007669"/>
    <property type="project" value="UniProtKB-SubCell"/>
</dbReference>
<dbReference type="EC" id="6.1.1.20" evidence="10"/>
<name>A0A0G1UEF7_9BACT</name>
<evidence type="ECO:0000256" key="9">
    <source>
        <dbReference type="ARBA" id="ARBA00023146"/>
    </source>
</evidence>
<keyword evidence="10" id="KW-0479">Metal-binding</keyword>
<keyword evidence="10" id="KW-0963">Cytoplasm</keyword>
<evidence type="ECO:0000256" key="1">
    <source>
        <dbReference type="ARBA" id="ARBA00010207"/>
    </source>
</evidence>
<comment type="cofactor">
    <cofactor evidence="10">
        <name>Mg(2+)</name>
        <dbReference type="ChEBI" id="CHEBI:18420"/>
    </cofactor>
    <text evidence="10">Binds 2 magnesium ions per tetramer.</text>
</comment>
<comment type="subcellular location">
    <subcellularLocation>
        <location evidence="10">Cytoplasm</location>
    </subcellularLocation>
</comment>
<dbReference type="PANTHER" id="PTHR43462:SF2">
    <property type="entry name" value="THREONYL AND ALANYL TRNA SYNTHETASE SECOND ADDITIONAL DOMAIN-CONTAINING PROTEIN"/>
    <property type="match status" value="1"/>
</dbReference>
<dbReference type="HAMAP" id="MF_00281">
    <property type="entry name" value="Phe_tRNA_synth_alpha1"/>
    <property type="match status" value="1"/>
</dbReference>
<evidence type="ECO:0000313" key="13">
    <source>
        <dbReference type="EMBL" id="KKU56085.1"/>
    </source>
</evidence>
<evidence type="ECO:0000256" key="7">
    <source>
        <dbReference type="ARBA" id="ARBA00022884"/>
    </source>
</evidence>
<dbReference type="PROSITE" id="PS50862">
    <property type="entry name" value="AA_TRNA_LIGASE_II"/>
    <property type="match status" value="1"/>
</dbReference>
<comment type="subunit">
    <text evidence="2 10">Tetramer of two alpha and two beta subunits.</text>
</comment>
<dbReference type="InterPro" id="IPR009000">
    <property type="entry name" value="Transl_B-barrel_sf"/>
</dbReference>
<evidence type="ECO:0000256" key="8">
    <source>
        <dbReference type="ARBA" id="ARBA00022917"/>
    </source>
</evidence>
<dbReference type="GO" id="GO:0000049">
    <property type="term" value="F:tRNA binding"/>
    <property type="evidence" value="ECO:0007669"/>
    <property type="project" value="UniProtKB-KW"/>
</dbReference>
<comment type="caution">
    <text evidence="13">The sequence shown here is derived from an EMBL/GenBank/DDBJ whole genome shotgun (WGS) entry which is preliminary data.</text>
</comment>
<dbReference type="GO" id="GO:0005524">
    <property type="term" value="F:ATP binding"/>
    <property type="evidence" value="ECO:0007669"/>
    <property type="project" value="UniProtKB-UniRule"/>
</dbReference>
<dbReference type="AlphaFoldDB" id="A0A0G1UEF7"/>
<dbReference type="SUPFAM" id="SSF50447">
    <property type="entry name" value="Translation proteins"/>
    <property type="match status" value="1"/>
</dbReference>
<dbReference type="GO" id="GO:0000287">
    <property type="term" value="F:magnesium ion binding"/>
    <property type="evidence" value="ECO:0007669"/>
    <property type="project" value="UniProtKB-UniRule"/>
</dbReference>
<protein>
    <recommendedName>
        <fullName evidence="10">Phenylalanine--tRNA ligase alpha subunit</fullName>
        <ecNumber evidence="10">6.1.1.20</ecNumber>
    </recommendedName>
    <alternativeName>
        <fullName evidence="10">Phenylalanyl-tRNA synthetase alpha subunit</fullName>
        <shortName evidence="10">PheRS</shortName>
    </alternativeName>
</protein>
<dbReference type="GO" id="GO:0004813">
    <property type="term" value="F:alanine-tRNA ligase activity"/>
    <property type="evidence" value="ECO:0007669"/>
    <property type="project" value="InterPro"/>
</dbReference>
<dbReference type="InterPro" id="IPR045864">
    <property type="entry name" value="aa-tRNA-synth_II/BPL/LPL"/>
</dbReference>
<gene>
    <name evidence="10" type="primary">pheS</name>
    <name evidence="13" type="ORF">UX78_C0012G0018</name>
</gene>
<evidence type="ECO:0000256" key="6">
    <source>
        <dbReference type="ARBA" id="ARBA00022840"/>
    </source>
</evidence>
<dbReference type="EMBL" id="LCNM01000012">
    <property type="protein sequence ID" value="KKU56085.1"/>
    <property type="molecule type" value="Genomic_DNA"/>
</dbReference>
<dbReference type="Proteomes" id="UP000034607">
    <property type="component" value="Unassembled WGS sequence"/>
</dbReference>
<feature type="domain" description="Alanyl-transfer RNA synthetases family profile" evidence="11">
    <location>
        <begin position="1"/>
        <end position="222"/>
    </location>
</feature>
<dbReference type="InterPro" id="IPR051335">
    <property type="entry name" value="Alanyl-tRNA_Editing_Enzymes"/>
</dbReference>
<dbReference type="SUPFAM" id="SSF55186">
    <property type="entry name" value="ThrRS/AlaRS common domain"/>
    <property type="match status" value="1"/>
</dbReference>
<dbReference type="InterPro" id="IPR018164">
    <property type="entry name" value="Ala-tRNA-synth_IIc_N"/>
</dbReference>
<evidence type="ECO:0000256" key="2">
    <source>
        <dbReference type="ARBA" id="ARBA00011209"/>
    </source>
</evidence>
<dbReference type="InterPro" id="IPR018165">
    <property type="entry name" value="Ala-tRNA-synth_IIc_core"/>
</dbReference>
<proteinExistence type="inferred from homology"/>
<dbReference type="SUPFAM" id="SSF46589">
    <property type="entry name" value="tRNA-binding arm"/>
    <property type="match status" value="1"/>
</dbReference>
<keyword evidence="8 10" id="KW-0648">Protein biosynthesis</keyword>
<organism evidence="13 14">
    <name type="scientific">Candidatus Amesbacteria bacterium GW2011_GWA2_47_11</name>
    <dbReference type="NCBI Taxonomy" id="1618357"/>
    <lineage>
        <taxon>Bacteria</taxon>
        <taxon>Candidatus Amesiibacteriota</taxon>
    </lineage>
</organism>
<dbReference type="InterPro" id="IPR018163">
    <property type="entry name" value="Thr/Ala-tRNA-synth_IIc_edit"/>
</dbReference>
<evidence type="ECO:0000259" key="12">
    <source>
        <dbReference type="PROSITE" id="PS50862"/>
    </source>
</evidence>
<feature type="domain" description="Aminoacyl-transfer RNA synthetases class-II family profile" evidence="12">
    <location>
        <begin position="369"/>
        <end position="573"/>
    </location>
</feature>
<dbReference type="Gene3D" id="3.30.930.10">
    <property type="entry name" value="Bira Bifunctional Protein, Domain 2"/>
    <property type="match status" value="1"/>
</dbReference>
<keyword evidence="6 10" id="KW-0067">ATP-binding</keyword>
<comment type="similarity">
    <text evidence="1 10">Belongs to the class-II aminoacyl-tRNA synthetase family. Phe-tRNA synthetase alpha subunit type 1 subfamily.</text>
</comment>
<dbReference type="PATRIC" id="fig|1618357.3.peg.616"/>
<dbReference type="Pfam" id="PF02912">
    <property type="entry name" value="Phe_tRNA-synt_N"/>
    <property type="match status" value="1"/>
</dbReference>
<keyword evidence="5 10" id="KW-0547">Nucleotide-binding</keyword>
<evidence type="ECO:0000259" key="11">
    <source>
        <dbReference type="PROSITE" id="PS50860"/>
    </source>
</evidence>
<keyword evidence="7" id="KW-0694">RNA-binding</keyword>
<evidence type="ECO:0000256" key="3">
    <source>
        <dbReference type="ARBA" id="ARBA00022555"/>
    </source>
</evidence>
<dbReference type="SUPFAM" id="SSF55681">
    <property type="entry name" value="Class II aaRS and biotin synthetases"/>
    <property type="match status" value="1"/>
</dbReference>
<comment type="catalytic activity">
    <reaction evidence="10">
        <text>tRNA(Phe) + L-phenylalanine + ATP = L-phenylalanyl-tRNA(Phe) + AMP + diphosphate + H(+)</text>
        <dbReference type="Rhea" id="RHEA:19413"/>
        <dbReference type="Rhea" id="RHEA-COMP:9668"/>
        <dbReference type="Rhea" id="RHEA-COMP:9699"/>
        <dbReference type="ChEBI" id="CHEBI:15378"/>
        <dbReference type="ChEBI" id="CHEBI:30616"/>
        <dbReference type="ChEBI" id="CHEBI:33019"/>
        <dbReference type="ChEBI" id="CHEBI:58095"/>
        <dbReference type="ChEBI" id="CHEBI:78442"/>
        <dbReference type="ChEBI" id="CHEBI:78531"/>
        <dbReference type="ChEBI" id="CHEBI:456215"/>
        <dbReference type="EC" id="6.1.1.20"/>
    </reaction>
</comment>
<keyword evidence="4 10" id="KW-0436">Ligase</keyword>
<keyword evidence="3" id="KW-0820">tRNA-binding</keyword>
<sequence>MGNKLLFLENSYIKTCSAIVQEILQTPKSDRIEIILDQTIFYPRGGGQPSDQGVIKSQTGEAIIQNVVLKGDSVIHEGKLKGNISVGQQAECLIDWQRRFHNMQVHSAGHVLHEAIMSLLPDLTPIEADHGRKPYMKYQGIINKILERRIKEKANELIRKDLPIFSEFVTLAELEKRVSWVPSHLPKNKPLRIIWIGDFPPIPDGGTQVKSTSEISLFSQINVTYENENTFVHYKMDFPIEKTVVEPSPSLISGIDKAKLQNLKNEALAMIMQTQDQAELENIRIQYLGKSGQLAQIAGQLKSLEPAERTEIGKLFNDVKSAIQASLDPKLKIENLKLIIEGDPTLPGLKPRLGHLHPISQAIEEISIVFEKIGFIRVRYPETDWDWYTFESLNMTPDHPARDEWETFFVDAPPHPKLGQIVLTPHTSNGQVREMERVKKPPIRMINIAKCYRRQSDVSHTVMFHQFEGLVIDTGITIAHLKGTIDYFVHQFFGPDRKSRLRPSHFQFTEPSFEVDVTCDICLGQGCRLCKEGWLELGGAGMVHPSVLSAGKIDPQKYTGFAFGWGVERTYMMKSGLKIPDLRLLYSNDIRFLNQF</sequence>
<accession>A0A0G1UEF7</accession>
<dbReference type="Gene3D" id="2.40.30.130">
    <property type="match status" value="1"/>
</dbReference>
<keyword evidence="10" id="KW-0460">Magnesium</keyword>